<sequence length="240" mass="27135">MLTKENLSSVLGWYGKMPAGGDFLYRRIPTELMDWWHKWLEQGLIYSKSRFGAEESYFHAPIWNFAIPASNGSNYFQLGSLAPSRDRVGRIFPLLITLYLPAQYYNTQLIDGASNFYSKIGEALRQAVSYGCPASDFEYVVSLANETFGNMLSGPQQTVAPQINSEDILSILNDGHSDDALMEDYSDDSYNVWYGLSEFFNPEGLNSYWWTSNITGAPYKTYIHGGVPNNTLFNVLFLQA</sequence>
<protein>
    <submittedName>
        <fullName evidence="1">Protein phosphatase ImpM</fullName>
    </submittedName>
</protein>
<gene>
    <name evidence="1" type="ordered locus">TEQUI_0715</name>
</gene>
<dbReference type="KEGG" id="teq:TEQUI_0715"/>
<organism evidence="1 2">
    <name type="scientific">Taylorella equigenitalis (strain MCE9)</name>
    <dbReference type="NCBI Taxonomy" id="937774"/>
    <lineage>
        <taxon>Bacteria</taxon>
        <taxon>Pseudomonadati</taxon>
        <taxon>Pseudomonadota</taxon>
        <taxon>Betaproteobacteria</taxon>
        <taxon>Burkholderiales</taxon>
        <taxon>Alcaligenaceae</taxon>
        <taxon>Taylorella</taxon>
    </lineage>
</organism>
<dbReference type="NCBIfam" id="TIGR03373">
    <property type="entry name" value="VI_minor_4"/>
    <property type="match status" value="1"/>
</dbReference>
<dbReference type="InterPro" id="IPR038225">
    <property type="entry name" value="TagF_sf"/>
</dbReference>
<dbReference type="EMBL" id="CP002456">
    <property type="protein sequence ID" value="ADU91653.1"/>
    <property type="molecule type" value="Genomic_DNA"/>
</dbReference>
<dbReference type="AlphaFoldDB" id="A0A654KGT3"/>
<evidence type="ECO:0000313" key="2">
    <source>
        <dbReference type="Proteomes" id="UP000007472"/>
    </source>
</evidence>
<dbReference type="InterPro" id="IPR017748">
    <property type="entry name" value="TagF"/>
</dbReference>
<proteinExistence type="predicted"/>
<dbReference type="Proteomes" id="UP000007472">
    <property type="component" value="Chromosome"/>
</dbReference>
<evidence type="ECO:0000313" key="1">
    <source>
        <dbReference type="EMBL" id="ADU91653.1"/>
    </source>
</evidence>
<reference evidence="1 2" key="1">
    <citation type="journal article" date="2011" name="J. Bacteriol.">
        <title>Genome sequence of Taylorella equigenitalis MCE9, the causative agent of contagious equine metritis.</title>
        <authorList>
            <person name="Hebert L."/>
            <person name="Moumen B."/>
            <person name="Duquesne F."/>
            <person name="Breuil M.F."/>
            <person name="Laugier C."/>
            <person name="Batto J.M."/>
            <person name="Renault P."/>
            <person name="Petry S."/>
        </authorList>
    </citation>
    <scope>NUCLEOTIDE SEQUENCE [LARGE SCALE GENOMIC DNA]</scope>
    <source>
        <strain evidence="1 2">MCE9</strain>
    </source>
</reference>
<accession>A0A654KGT3</accession>
<dbReference type="Gene3D" id="3.40.1730.10">
    <property type="entry name" value="pa0076 domain"/>
    <property type="match status" value="1"/>
</dbReference>
<dbReference type="PIRSF" id="PIRSF029287">
    <property type="entry name" value="UCP029287"/>
    <property type="match status" value="1"/>
</dbReference>
<dbReference type="Pfam" id="PF09867">
    <property type="entry name" value="TagF_N"/>
    <property type="match status" value="1"/>
</dbReference>
<name>A0A654KGT3_TAYEM</name>